<dbReference type="Proteomes" id="UP000077262">
    <property type="component" value="Unassembled WGS sequence"/>
</dbReference>
<dbReference type="AlphaFoldDB" id="A0A177JLF1"/>
<protein>
    <submittedName>
        <fullName evidence="1">Uncharacterized protein</fullName>
    </submittedName>
</protein>
<evidence type="ECO:0000313" key="2">
    <source>
        <dbReference type="Proteomes" id="UP000077262"/>
    </source>
</evidence>
<sequence length="98" mass="10985">MIWDWKAGDLAVCVDASDRHGENAAITPWSVRYRGIYKVVGVRIVSDCMGDFLALDLAEDPDAFNPVSAWEADRFRKLEAAEPAFTKAMRELRPLVEA</sequence>
<proteinExistence type="predicted"/>
<reference evidence="1 2" key="1">
    <citation type="submission" date="2016-02" db="EMBL/GenBank/DDBJ databases">
        <authorList>
            <person name="Wen L."/>
            <person name="He K."/>
            <person name="Yang H."/>
        </authorList>
    </citation>
    <scope>NUCLEOTIDE SEQUENCE [LARGE SCALE GENOMIC DNA]</scope>
    <source>
        <strain evidence="1 2">CD09_2</strain>
    </source>
</reference>
<organism evidence="1 2">
    <name type="scientific">Sphingobium yanoikuyae</name>
    <name type="common">Sphingomonas yanoikuyae</name>
    <dbReference type="NCBI Taxonomy" id="13690"/>
    <lineage>
        <taxon>Bacteria</taxon>
        <taxon>Pseudomonadati</taxon>
        <taxon>Pseudomonadota</taxon>
        <taxon>Alphaproteobacteria</taxon>
        <taxon>Sphingomonadales</taxon>
        <taxon>Sphingomonadaceae</taxon>
        <taxon>Sphingobium</taxon>
    </lineage>
</organism>
<comment type="caution">
    <text evidence="1">The sequence shown here is derived from an EMBL/GenBank/DDBJ whole genome shotgun (WGS) entry which is preliminary data.</text>
</comment>
<gene>
    <name evidence="1" type="ORF">AX777_21390</name>
</gene>
<dbReference type="EMBL" id="LSTR01000049">
    <property type="protein sequence ID" value="OAH41868.1"/>
    <property type="molecule type" value="Genomic_DNA"/>
</dbReference>
<accession>A0A177JLF1</accession>
<evidence type="ECO:0000313" key="1">
    <source>
        <dbReference type="EMBL" id="OAH41868.1"/>
    </source>
</evidence>
<dbReference type="OrthoDB" id="10003223at2"/>
<name>A0A177JLF1_SPHYA</name>